<reference evidence="3 4" key="1">
    <citation type="submission" date="2018-12" db="EMBL/GenBank/DDBJ databases">
        <title>Glycomyces sp. YIM 121974 draft genome.</title>
        <authorList>
            <person name="Li Q."/>
        </authorList>
    </citation>
    <scope>NUCLEOTIDE SEQUENCE [LARGE SCALE GENOMIC DNA]</scope>
    <source>
        <strain evidence="3 4">YIM 121974</strain>
    </source>
</reference>
<evidence type="ECO:0000256" key="1">
    <source>
        <dbReference type="SAM" id="Phobius"/>
    </source>
</evidence>
<keyword evidence="4" id="KW-1185">Reference proteome</keyword>
<gene>
    <name evidence="3" type="ORF">EIW28_12595</name>
</gene>
<dbReference type="Pfam" id="PF13349">
    <property type="entry name" value="DUF4097"/>
    <property type="match status" value="1"/>
</dbReference>
<dbReference type="EMBL" id="RSEB01000003">
    <property type="protein sequence ID" value="RRR99535.1"/>
    <property type="molecule type" value="Genomic_DNA"/>
</dbReference>
<evidence type="ECO:0000313" key="4">
    <source>
        <dbReference type="Proteomes" id="UP000277256"/>
    </source>
</evidence>
<feature type="transmembrane region" description="Helical" evidence="1">
    <location>
        <begin position="24"/>
        <end position="50"/>
    </location>
</feature>
<organism evidence="3 4">
    <name type="scientific">Glycomyces terrestris</name>
    <dbReference type="NCBI Taxonomy" id="2493553"/>
    <lineage>
        <taxon>Bacteria</taxon>
        <taxon>Bacillati</taxon>
        <taxon>Actinomycetota</taxon>
        <taxon>Actinomycetes</taxon>
        <taxon>Glycomycetales</taxon>
        <taxon>Glycomycetaceae</taxon>
        <taxon>Glycomyces</taxon>
    </lineage>
</organism>
<feature type="domain" description="DUF4097" evidence="2">
    <location>
        <begin position="135"/>
        <end position="250"/>
    </location>
</feature>
<dbReference type="AlphaFoldDB" id="A0A426UY89"/>
<dbReference type="RefSeq" id="WP_125248046.1">
    <property type="nucleotide sequence ID" value="NZ_RSEB01000003.1"/>
</dbReference>
<proteinExistence type="predicted"/>
<accession>A0A426UY89</accession>
<dbReference type="OrthoDB" id="5187846at2"/>
<evidence type="ECO:0000259" key="2">
    <source>
        <dbReference type="Pfam" id="PF13349"/>
    </source>
</evidence>
<evidence type="ECO:0000313" key="3">
    <source>
        <dbReference type="EMBL" id="RRR99535.1"/>
    </source>
</evidence>
<dbReference type="InterPro" id="IPR025164">
    <property type="entry name" value="Toastrack_DUF4097"/>
</dbReference>
<dbReference type="Proteomes" id="UP000277256">
    <property type="component" value="Unassembled WGS sequence"/>
</dbReference>
<comment type="caution">
    <text evidence="3">The sequence shown here is derived from an EMBL/GenBank/DDBJ whole genome shotgun (WGS) entry which is preliminary data.</text>
</comment>
<keyword evidence="1" id="KW-0812">Transmembrane</keyword>
<name>A0A426UY89_9ACTN</name>
<sequence length="266" mass="27542">MIDTPVKPATADTPDEPAYPARKAWWIVGGAVTGAALLTGLLAFGSWAWMISSSEEDATRTEEFDRAVAAAEVRAEVGDLRFEAAAGTALEFRLKTQWLGAAPDTSEEWDGDRFSAEGECDQGRFLGLDVDQCETDYTLGLPAGADATAETGVGDVSLDGLDGAVDIDTGIGDVTGEGLRTTDTTVVTGVGDVTLEFAQVLGDISVEAGTGDVVLTVPDDGTVYEVLHDGGIGDQHIEIATDPTADADYTITVASGVGSLTIQYGS</sequence>
<keyword evidence="1" id="KW-1133">Transmembrane helix</keyword>
<keyword evidence="1" id="KW-0472">Membrane</keyword>
<protein>
    <recommendedName>
        <fullName evidence="2">DUF4097 domain-containing protein</fullName>
    </recommendedName>
</protein>